<dbReference type="VEuPathDB" id="ToxoDB:NCLIV_008440"/>
<keyword evidence="3" id="KW-1185">Reference proteome</keyword>
<feature type="region of interest" description="Disordered" evidence="1">
    <location>
        <begin position="1"/>
        <end position="67"/>
    </location>
</feature>
<dbReference type="Proteomes" id="UP000007494">
    <property type="component" value="Chromosome III"/>
</dbReference>
<sequence>MRCGCSRSNSDNEDPKANTSTPTAACDDSSGSHGSFLPSAEATNRGGDGKAKEGRTQRHKEKELVRLSSLRSAAWRSVDPAVSPDLPPTPPSSSSRLAASRRRGGNLIADRRRARTCEEAFVLATERAFGVTWKEAIRAVKRKRGMFKMLQEIFAQDETRFRVGMRLWAEELSAGSGFSVEEERGSRWRRPEADPGKSEDEAGKEKRGIEWIRERQGDDTEKRGRKPLLFDRVEDTKESREGSCVRQASSHRLHAAEDPQSDTKGQLLDDLVRAIGQDWKKLPIVLEILREADPSLCSVLADASVPSSSSLVRAGASRSLTGFFLSAPRKAKAAPPSLSRKTKLQASKAEQGLSSLADLLARILALLGRGHPRRFLRDVLPEALLADEDAVSLVALRLLPLWGDHVKSILGGGEVTEKKRDGGRGKNAGEEEASPRGSMRHQMYERGEHRGDERDDTAETSSHSRLRKTAVEDRNDAKGVQCQATGDEEQNVPETRLEKWIAASEYLLQSCCNEVRKDPTVSI</sequence>
<feature type="compositionally biased region" description="Basic and acidic residues" evidence="1">
    <location>
        <begin position="442"/>
        <end position="453"/>
    </location>
</feature>
<dbReference type="OrthoDB" id="10551094at2759"/>
<dbReference type="RefSeq" id="XP_003880409.1">
    <property type="nucleotide sequence ID" value="XM_003880360.1"/>
</dbReference>
<feature type="region of interest" description="Disordered" evidence="1">
    <location>
        <begin position="180"/>
        <end position="263"/>
    </location>
</feature>
<dbReference type="GeneID" id="13441401"/>
<feature type="region of interest" description="Disordered" evidence="1">
    <location>
        <begin position="79"/>
        <end position="104"/>
    </location>
</feature>
<reference evidence="3" key="1">
    <citation type="journal article" date="2012" name="PLoS Pathog.">
        <title>Comparative genomics of the apicomplexan parasites Toxoplasma gondii and Neospora caninum: Coccidia differing in host range and transmission strategy.</title>
        <authorList>
            <person name="Reid A.J."/>
            <person name="Vermont S.J."/>
            <person name="Cotton J.A."/>
            <person name="Harris D."/>
            <person name="Hill-Cawthorne G.A."/>
            <person name="Konen-Waisman S."/>
            <person name="Latham S.M."/>
            <person name="Mourier T."/>
            <person name="Norton R."/>
            <person name="Quail M.A."/>
            <person name="Sanders M."/>
            <person name="Shanmugam D."/>
            <person name="Sohal A."/>
            <person name="Wasmuth J.D."/>
            <person name="Brunk B."/>
            <person name="Grigg M.E."/>
            <person name="Howard J.C."/>
            <person name="Parkinson J."/>
            <person name="Roos D.S."/>
            <person name="Trees A.J."/>
            <person name="Berriman M."/>
            <person name="Pain A."/>
            <person name="Wastling J.M."/>
        </authorList>
    </citation>
    <scope>NUCLEOTIDE SEQUENCE [LARGE SCALE GENOMIC DNA]</scope>
    <source>
        <strain evidence="3">Liverpool</strain>
    </source>
</reference>
<protein>
    <submittedName>
        <fullName evidence="2">Uncharacterized protein</fullName>
    </submittedName>
</protein>
<dbReference type="InParanoid" id="F0V9F0"/>
<name>F0V9F0_NEOCL</name>
<feature type="compositionally biased region" description="Basic and acidic residues" evidence="1">
    <location>
        <begin position="181"/>
        <end position="243"/>
    </location>
</feature>
<dbReference type="eggNOG" id="ENOG502R0J1">
    <property type="taxonomic scope" value="Eukaryota"/>
</dbReference>
<feature type="compositionally biased region" description="Basic and acidic residues" evidence="1">
    <location>
        <begin position="415"/>
        <end position="429"/>
    </location>
</feature>
<feature type="compositionally biased region" description="Basic and acidic residues" evidence="1">
    <location>
        <begin position="47"/>
        <end position="65"/>
    </location>
</feature>
<dbReference type="EMBL" id="FR823383">
    <property type="protein sequence ID" value="CBZ50375.1"/>
    <property type="molecule type" value="Genomic_DNA"/>
</dbReference>
<feature type="compositionally biased region" description="Polar residues" evidence="1">
    <location>
        <begin position="17"/>
        <end position="33"/>
    </location>
</feature>
<dbReference type="AlphaFoldDB" id="F0V9F0"/>
<evidence type="ECO:0000313" key="3">
    <source>
        <dbReference type="Proteomes" id="UP000007494"/>
    </source>
</evidence>
<proteinExistence type="predicted"/>
<evidence type="ECO:0000256" key="1">
    <source>
        <dbReference type="SAM" id="MobiDB-lite"/>
    </source>
</evidence>
<feature type="region of interest" description="Disordered" evidence="1">
    <location>
        <begin position="413"/>
        <end position="492"/>
    </location>
</feature>
<organism evidence="2 3">
    <name type="scientific">Neospora caninum (strain Liverpool)</name>
    <dbReference type="NCBI Taxonomy" id="572307"/>
    <lineage>
        <taxon>Eukaryota</taxon>
        <taxon>Sar</taxon>
        <taxon>Alveolata</taxon>
        <taxon>Apicomplexa</taxon>
        <taxon>Conoidasida</taxon>
        <taxon>Coccidia</taxon>
        <taxon>Eucoccidiorida</taxon>
        <taxon>Eimeriorina</taxon>
        <taxon>Sarcocystidae</taxon>
        <taxon>Neospora</taxon>
    </lineage>
</organism>
<evidence type="ECO:0000313" key="2">
    <source>
        <dbReference type="EMBL" id="CBZ50375.1"/>
    </source>
</evidence>
<accession>F0V9F0</accession>
<gene>
    <name evidence="2" type="ORF">NCLIV_008440</name>
</gene>